<evidence type="ECO:0000313" key="1">
    <source>
        <dbReference type="EMBL" id="CUS36552.1"/>
    </source>
</evidence>
<sequence>MADLGLAGKIRPVLIVSRHDPEALVLSLYIPPTTQRRLPLAGHRISASVGEQCHELAAESDLGNQSVGILDGTCAGRLSRFDRRRRNFRF</sequence>
<gene>
    <name evidence="1" type="ORF">COMA2_240027</name>
</gene>
<keyword evidence="2" id="KW-1185">Reference proteome</keyword>
<organism evidence="1 2">
    <name type="scientific">Candidatus Nitrospira nitrificans</name>
    <dbReference type="NCBI Taxonomy" id="1742973"/>
    <lineage>
        <taxon>Bacteria</taxon>
        <taxon>Pseudomonadati</taxon>
        <taxon>Nitrospirota</taxon>
        <taxon>Nitrospiria</taxon>
        <taxon>Nitrospirales</taxon>
        <taxon>Nitrospiraceae</taxon>
        <taxon>Nitrospira</taxon>
    </lineage>
</organism>
<evidence type="ECO:0008006" key="3">
    <source>
        <dbReference type="Google" id="ProtNLM"/>
    </source>
</evidence>
<dbReference type="STRING" id="1742973.COMA2_240027"/>
<dbReference type="AlphaFoldDB" id="A0A0S4LIZ7"/>
<name>A0A0S4LIZ7_9BACT</name>
<protein>
    <recommendedName>
        <fullName evidence="3">Type II toxin-antitoxin system PemK/MazF family toxin</fullName>
    </recommendedName>
</protein>
<dbReference type="Proteomes" id="UP000198736">
    <property type="component" value="Unassembled WGS sequence"/>
</dbReference>
<reference evidence="2" key="1">
    <citation type="submission" date="2015-10" db="EMBL/GenBank/DDBJ databases">
        <authorList>
            <person name="Luecker S."/>
            <person name="Luecker S."/>
        </authorList>
    </citation>
    <scope>NUCLEOTIDE SEQUENCE [LARGE SCALE GENOMIC DNA]</scope>
</reference>
<dbReference type="EMBL" id="CZPZ01000017">
    <property type="protein sequence ID" value="CUS36552.1"/>
    <property type="molecule type" value="Genomic_DNA"/>
</dbReference>
<evidence type="ECO:0000313" key="2">
    <source>
        <dbReference type="Proteomes" id="UP000198736"/>
    </source>
</evidence>
<accession>A0A0S4LIZ7</accession>
<proteinExistence type="predicted"/>